<reference evidence="1" key="1">
    <citation type="submission" date="2018-06" db="EMBL/GenBank/DDBJ databases">
        <authorList>
            <person name="Zhirakovskaya E."/>
        </authorList>
    </citation>
    <scope>NUCLEOTIDE SEQUENCE</scope>
</reference>
<dbReference type="EMBL" id="UOEU01000567">
    <property type="protein sequence ID" value="VAW35064.1"/>
    <property type="molecule type" value="Genomic_DNA"/>
</dbReference>
<gene>
    <name evidence="1" type="ORF">MNBD_CHLOROFLEXI01-5204</name>
</gene>
<organism evidence="1">
    <name type="scientific">hydrothermal vent metagenome</name>
    <dbReference type="NCBI Taxonomy" id="652676"/>
    <lineage>
        <taxon>unclassified sequences</taxon>
        <taxon>metagenomes</taxon>
        <taxon>ecological metagenomes</taxon>
    </lineage>
</organism>
<proteinExistence type="predicted"/>
<protein>
    <submittedName>
        <fullName evidence="1">Uncharacterized protein</fullName>
    </submittedName>
</protein>
<sequence>MLQKLLSFIRPLSANLSSESFVPPVHPKVLLIIHNPRVPSHGGQRLQAVLRWQNPDELAAQYIYDVAAASFGYANYQIVERIEVDGFPLKEDGFVYDADGYVQRWLTRSGFHKPD</sequence>
<name>A0A3B0VUI3_9ZZZZ</name>
<evidence type="ECO:0000313" key="1">
    <source>
        <dbReference type="EMBL" id="VAW35064.1"/>
    </source>
</evidence>
<accession>A0A3B0VUI3</accession>
<dbReference type="AlphaFoldDB" id="A0A3B0VUI3"/>
<feature type="non-terminal residue" evidence="1">
    <location>
        <position position="115"/>
    </location>
</feature>